<evidence type="ECO:0000256" key="4">
    <source>
        <dbReference type="PIRSR" id="PIRSR600760-2"/>
    </source>
</evidence>
<reference evidence="6 7" key="1">
    <citation type="submission" date="2020-02" db="EMBL/GenBank/DDBJ databases">
        <authorList>
            <person name="Li X.-J."/>
            <person name="Feng X.-M."/>
        </authorList>
    </citation>
    <scope>NUCLEOTIDE SEQUENCE [LARGE SCALE GENOMIC DNA]</scope>
    <source>
        <strain evidence="6 7">CGMCC 4.7225</strain>
    </source>
</reference>
<accession>A0A6N9YSU9</accession>
<organism evidence="6 7">
    <name type="scientific">Phytoactinopolyspora alkaliphila</name>
    <dbReference type="NCBI Taxonomy" id="1783498"/>
    <lineage>
        <taxon>Bacteria</taxon>
        <taxon>Bacillati</taxon>
        <taxon>Actinomycetota</taxon>
        <taxon>Actinomycetes</taxon>
        <taxon>Jiangellales</taxon>
        <taxon>Jiangellaceae</taxon>
        <taxon>Phytoactinopolyspora</taxon>
    </lineage>
</organism>
<dbReference type="PRINTS" id="PR00377">
    <property type="entry name" value="IMPHPHTASES"/>
</dbReference>
<evidence type="ECO:0000256" key="5">
    <source>
        <dbReference type="SAM" id="MobiDB-lite"/>
    </source>
</evidence>
<dbReference type="PROSITE" id="PS00629">
    <property type="entry name" value="IMP_1"/>
    <property type="match status" value="1"/>
</dbReference>
<proteinExistence type="predicted"/>
<dbReference type="Pfam" id="PF00459">
    <property type="entry name" value="Inositol_P"/>
    <property type="match status" value="1"/>
</dbReference>
<keyword evidence="2" id="KW-0378">Hydrolase</keyword>
<dbReference type="InterPro" id="IPR020583">
    <property type="entry name" value="Inositol_monoP_metal-BS"/>
</dbReference>
<dbReference type="Proteomes" id="UP000469185">
    <property type="component" value="Unassembled WGS sequence"/>
</dbReference>
<feature type="binding site" evidence="4">
    <location>
        <position position="226"/>
    </location>
    <ligand>
        <name>Mg(2+)</name>
        <dbReference type="ChEBI" id="CHEBI:18420"/>
        <label>1</label>
        <note>catalytic</note>
    </ligand>
</feature>
<evidence type="ECO:0000256" key="2">
    <source>
        <dbReference type="ARBA" id="ARBA00022801"/>
    </source>
</evidence>
<dbReference type="GO" id="GO:0006020">
    <property type="term" value="P:inositol metabolic process"/>
    <property type="evidence" value="ECO:0007669"/>
    <property type="project" value="TreeGrafter"/>
</dbReference>
<dbReference type="SUPFAM" id="SSF56655">
    <property type="entry name" value="Carbohydrate phosphatase"/>
    <property type="match status" value="1"/>
</dbReference>
<feature type="region of interest" description="Disordered" evidence="5">
    <location>
        <begin position="28"/>
        <end position="47"/>
    </location>
</feature>
<keyword evidence="3 4" id="KW-0460">Magnesium</keyword>
<evidence type="ECO:0000256" key="3">
    <source>
        <dbReference type="ARBA" id="ARBA00022842"/>
    </source>
</evidence>
<dbReference type="Gene3D" id="3.30.540.10">
    <property type="entry name" value="Fructose-1,6-Bisphosphatase, subunit A, domain 1"/>
    <property type="match status" value="1"/>
</dbReference>
<evidence type="ECO:0000313" key="7">
    <source>
        <dbReference type="Proteomes" id="UP000469185"/>
    </source>
</evidence>
<keyword evidence="1 4" id="KW-0479">Metal-binding</keyword>
<dbReference type="PANTHER" id="PTHR20854">
    <property type="entry name" value="INOSITOL MONOPHOSPHATASE"/>
    <property type="match status" value="1"/>
</dbReference>
<dbReference type="AlphaFoldDB" id="A0A6N9YSU9"/>
<dbReference type="RefSeq" id="WP_163820790.1">
    <property type="nucleotide sequence ID" value="NZ_JAAGOB010000015.1"/>
</dbReference>
<gene>
    <name evidence="6" type="ORF">G1H11_22165</name>
</gene>
<name>A0A6N9YSU9_9ACTN</name>
<comment type="cofactor">
    <cofactor evidence="4">
        <name>Mg(2+)</name>
        <dbReference type="ChEBI" id="CHEBI:18420"/>
    </cofactor>
</comment>
<sequence>MTQDTRTERDLGGAHDVAIELTRWAQARISGSRPGNDDAQEKAGPGDWVTSVDRAVEEHIRAELLSRFPGDVVVGEEAGTSSSHPDDSGRDSLTWYIDPIDGTTNFVHGLPGVSVSVAAVDPRGTAVGVVHDVYRNEVFSAIRNGGARLDGRPITPAVDRAGLRGGLLLTEWSGISPWTGMQGLIESLQGEYTATRILGSCALSLASVGAGRATAAVLGGHYNPWDVLAGALIAVEAGCVMFDVDGAVDAVPMTGLGVAQPDVAETVQRRWKAAAAESSGGPS</sequence>
<dbReference type="InterPro" id="IPR000760">
    <property type="entry name" value="Inositol_monophosphatase-like"/>
</dbReference>
<dbReference type="GO" id="GO:0046872">
    <property type="term" value="F:metal ion binding"/>
    <property type="evidence" value="ECO:0007669"/>
    <property type="project" value="UniProtKB-KW"/>
</dbReference>
<evidence type="ECO:0000313" key="6">
    <source>
        <dbReference type="EMBL" id="NED98007.1"/>
    </source>
</evidence>
<comment type="caution">
    <text evidence="6">The sequence shown here is derived from an EMBL/GenBank/DDBJ whole genome shotgun (WGS) entry which is preliminary data.</text>
</comment>
<dbReference type="GO" id="GO:0007165">
    <property type="term" value="P:signal transduction"/>
    <property type="evidence" value="ECO:0007669"/>
    <property type="project" value="TreeGrafter"/>
</dbReference>
<evidence type="ECO:0000256" key="1">
    <source>
        <dbReference type="ARBA" id="ARBA00022723"/>
    </source>
</evidence>
<dbReference type="EMBL" id="JAAGOB010000015">
    <property type="protein sequence ID" value="NED98007.1"/>
    <property type="molecule type" value="Genomic_DNA"/>
</dbReference>
<dbReference type="GO" id="GO:0008934">
    <property type="term" value="F:inositol monophosphate 1-phosphatase activity"/>
    <property type="evidence" value="ECO:0007669"/>
    <property type="project" value="TreeGrafter"/>
</dbReference>
<feature type="binding site" evidence="4">
    <location>
        <position position="98"/>
    </location>
    <ligand>
        <name>Mg(2+)</name>
        <dbReference type="ChEBI" id="CHEBI:18420"/>
        <label>1</label>
        <note>catalytic</note>
    </ligand>
</feature>
<feature type="binding site" evidence="4">
    <location>
        <position position="101"/>
    </location>
    <ligand>
        <name>Mg(2+)</name>
        <dbReference type="ChEBI" id="CHEBI:18420"/>
        <label>1</label>
        <note>catalytic</note>
    </ligand>
</feature>
<dbReference type="Gene3D" id="3.40.190.80">
    <property type="match status" value="1"/>
</dbReference>
<feature type="binding site" evidence="4">
    <location>
        <position position="100"/>
    </location>
    <ligand>
        <name>Mg(2+)</name>
        <dbReference type="ChEBI" id="CHEBI:18420"/>
        <label>1</label>
        <note>catalytic</note>
    </ligand>
</feature>
<protein>
    <submittedName>
        <fullName evidence="6">Inositol monophosphatase</fullName>
    </submittedName>
</protein>
<dbReference type="PANTHER" id="PTHR20854:SF4">
    <property type="entry name" value="INOSITOL-1-MONOPHOSPHATASE-RELATED"/>
    <property type="match status" value="1"/>
</dbReference>
<keyword evidence="7" id="KW-1185">Reference proteome</keyword>
<feature type="binding site" evidence="4">
    <location>
        <position position="76"/>
    </location>
    <ligand>
        <name>Mg(2+)</name>
        <dbReference type="ChEBI" id="CHEBI:18420"/>
        <label>1</label>
        <note>catalytic</note>
    </ligand>
</feature>